<evidence type="ECO:0000256" key="4">
    <source>
        <dbReference type="ARBA" id="ARBA00022909"/>
    </source>
</evidence>
<accession>A0A2W7U190</accession>
<dbReference type="GO" id="GO:0046654">
    <property type="term" value="P:tetrahydrofolate biosynthetic process"/>
    <property type="evidence" value="ECO:0007669"/>
    <property type="project" value="UniProtKB-UniRule"/>
</dbReference>
<evidence type="ECO:0000313" key="8">
    <source>
        <dbReference type="EMBL" id="PZX95306.1"/>
    </source>
</evidence>
<keyword evidence="5 6" id="KW-0456">Lyase</keyword>
<dbReference type="Proteomes" id="UP000249177">
    <property type="component" value="Unassembled WGS sequence"/>
</dbReference>
<evidence type="ECO:0000259" key="7">
    <source>
        <dbReference type="SMART" id="SM00905"/>
    </source>
</evidence>
<dbReference type="PANTHER" id="PTHR42844">
    <property type="entry name" value="DIHYDRONEOPTERIN ALDOLASE 1-RELATED"/>
    <property type="match status" value="1"/>
</dbReference>
<dbReference type="NCBIfam" id="TIGR00525">
    <property type="entry name" value="folB"/>
    <property type="match status" value="1"/>
</dbReference>
<comment type="caution">
    <text evidence="8">The sequence shown here is derived from an EMBL/GenBank/DDBJ whole genome shotgun (WGS) entry which is preliminary data.</text>
</comment>
<dbReference type="InterPro" id="IPR006156">
    <property type="entry name" value="Dihydroneopterin_aldolase"/>
</dbReference>
<comment type="pathway">
    <text evidence="2 6">Cofactor biosynthesis; tetrahydrofolate biosynthesis; 2-amino-4-hydroxy-6-hydroxymethyl-7,8-dihydropteridine diphosphate from 7,8-dihydroneopterin triphosphate: step 3/4.</text>
</comment>
<comment type="similarity">
    <text evidence="3 6">Belongs to the DHNA family.</text>
</comment>
<organism evidence="8 9">
    <name type="scientific">Flavobacterium aquariorum</name>
    <dbReference type="NCBI Taxonomy" id="2217670"/>
    <lineage>
        <taxon>Bacteria</taxon>
        <taxon>Pseudomonadati</taxon>
        <taxon>Bacteroidota</taxon>
        <taxon>Flavobacteriia</taxon>
        <taxon>Flavobacteriales</taxon>
        <taxon>Flavobacteriaceae</taxon>
        <taxon>Flavobacterium</taxon>
    </lineage>
</organism>
<dbReference type="PANTHER" id="PTHR42844:SF1">
    <property type="entry name" value="DIHYDRONEOPTERIN ALDOLASE 1-RELATED"/>
    <property type="match status" value="1"/>
</dbReference>
<evidence type="ECO:0000256" key="2">
    <source>
        <dbReference type="ARBA" id="ARBA00005013"/>
    </source>
</evidence>
<evidence type="ECO:0000313" key="9">
    <source>
        <dbReference type="Proteomes" id="UP000249177"/>
    </source>
</evidence>
<dbReference type="SUPFAM" id="SSF55620">
    <property type="entry name" value="Tetrahydrobiopterin biosynthesis enzymes-like"/>
    <property type="match status" value="1"/>
</dbReference>
<proteinExistence type="inferred from homology"/>
<dbReference type="RefSeq" id="WP_111408374.1">
    <property type="nucleotide sequence ID" value="NZ_QKXH01000001.1"/>
</dbReference>
<dbReference type="InterPro" id="IPR006157">
    <property type="entry name" value="FolB_dom"/>
</dbReference>
<dbReference type="SMART" id="SM00905">
    <property type="entry name" value="FolB"/>
    <property type="match status" value="1"/>
</dbReference>
<dbReference type="AlphaFoldDB" id="A0A2W7U190"/>
<evidence type="ECO:0000256" key="3">
    <source>
        <dbReference type="ARBA" id="ARBA00005708"/>
    </source>
</evidence>
<comment type="function">
    <text evidence="6">Catalyzes the conversion of 7,8-dihydroneopterin to 6-hydroxymethyl-7,8-dihydropterin.</text>
</comment>
<dbReference type="NCBIfam" id="TIGR00526">
    <property type="entry name" value="folB_dom"/>
    <property type="match status" value="1"/>
</dbReference>
<gene>
    <name evidence="8" type="primary">folB</name>
    <name evidence="8" type="ORF">DOS84_01720</name>
</gene>
<feature type="domain" description="Dihydroneopterin aldolase/epimerase" evidence="7">
    <location>
        <begin position="4"/>
        <end position="116"/>
    </location>
</feature>
<comment type="catalytic activity">
    <reaction evidence="1 6">
        <text>7,8-dihydroneopterin = 6-hydroxymethyl-7,8-dihydropterin + glycolaldehyde</text>
        <dbReference type="Rhea" id="RHEA:10540"/>
        <dbReference type="ChEBI" id="CHEBI:17001"/>
        <dbReference type="ChEBI" id="CHEBI:17071"/>
        <dbReference type="ChEBI" id="CHEBI:44841"/>
        <dbReference type="EC" id="4.1.2.25"/>
    </reaction>
</comment>
<dbReference type="GO" id="GO:0046656">
    <property type="term" value="P:folic acid biosynthetic process"/>
    <property type="evidence" value="ECO:0007669"/>
    <property type="project" value="UniProtKB-UniRule"/>
</dbReference>
<dbReference type="GO" id="GO:0005737">
    <property type="term" value="C:cytoplasm"/>
    <property type="evidence" value="ECO:0007669"/>
    <property type="project" value="TreeGrafter"/>
</dbReference>
<dbReference type="EMBL" id="QKXH01000001">
    <property type="protein sequence ID" value="PZX95306.1"/>
    <property type="molecule type" value="Genomic_DNA"/>
</dbReference>
<keyword evidence="9" id="KW-1185">Reference proteome</keyword>
<keyword evidence="4 6" id="KW-0289">Folate biosynthesis</keyword>
<dbReference type="UniPathway" id="UPA00077">
    <property type="reaction ID" value="UER00154"/>
</dbReference>
<dbReference type="Pfam" id="PF02152">
    <property type="entry name" value="FolB"/>
    <property type="match status" value="1"/>
</dbReference>
<dbReference type="Gene3D" id="3.30.1130.10">
    <property type="match status" value="1"/>
</dbReference>
<reference evidence="8 9" key="1">
    <citation type="submission" date="2018-06" db="EMBL/GenBank/DDBJ databases">
        <title>Flavobacterium sp IMCC34762, genome.</title>
        <authorList>
            <person name="Joung Y."/>
            <person name="Cho J."/>
            <person name="Song J."/>
        </authorList>
    </citation>
    <scope>NUCLEOTIDE SEQUENCE [LARGE SCALE GENOMIC DNA]</scope>
    <source>
        <strain evidence="8 9">IMCC34762</strain>
    </source>
</reference>
<dbReference type="InterPro" id="IPR043133">
    <property type="entry name" value="GTP-CH-I_C/QueF"/>
</dbReference>
<name>A0A2W7U190_9FLAO</name>
<dbReference type="OrthoDB" id="9803748at2"/>
<evidence type="ECO:0000256" key="5">
    <source>
        <dbReference type="ARBA" id="ARBA00023239"/>
    </source>
</evidence>
<dbReference type="GO" id="GO:0004150">
    <property type="term" value="F:dihydroneopterin aldolase activity"/>
    <property type="evidence" value="ECO:0007669"/>
    <property type="project" value="UniProtKB-UniRule"/>
</dbReference>
<dbReference type="EC" id="4.1.2.25" evidence="6"/>
<protein>
    <recommendedName>
        <fullName evidence="6">7,8-dihydroneopterin aldolase</fullName>
        <ecNumber evidence="6">4.1.2.25</ecNumber>
    </recommendedName>
</protein>
<sequence length="122" mass="13829">MGTIRLKNIRTFSYHGCLIEEGKIGSDYSVDLEIKTNLKHSSESDNLKDTVDYVHLNRIVVEEMAIRSNLLEHVAKRIIDRALAELETVSKIKVGVSKINPPIGGDVEAVTIEMEEERYFKL</sequence>
<evidence type="ECO:0000256" key="6">
    <source>
        <dbReference type="RuleBase" id="RU362079"/>
    </source>
</evidence>
<evidence type="ECO:0000256" key="1">
    <source>
        <dbReference type="ARBA" id="ARBA00001353"/>
    </source>
</evidence>